<reference evidence="3 4" key="1">
    <citation type="submission" date="2018-11" db="EMBL/GenBank/DDBJ databases">
        <title>Genomic Encyclopedia of Type Strains, Phase IV (KMG-IV): sequencing the most valuable type-strain genomes for metagenomic binning, comparative biology and taxonomic classification.</title>
        <authorList>
            <person name="Goeker M."/>
        </authorList>
    </citation>
    <scope>NUCLEOTIDE SEQUENCE [LARGE SCALE GENOMIC DNA]</scope>
    <source>
        <strain evidence="3 4">DSM 5900</strain>
    </source>
</reference>
<dbReference type="AlphaFoldDB" id="A0A3N1KT15"/>
<dbReference type="GO" id="GO:0030975">
    <property type="term" value="F:thiamine binding"/>
    <property type="evidence" value="ECO:0007669"/>
    <property type="project" value="TreeGrafter"/>
</dbReference>
<dbReference type="GO" id="GO:0030288">
    <property type="term" value="C:outer membrane-bounded periplasmic space"/>
    <property type="evidence" value="ECO:0007669"/>
    <property type="project" value="TreeGrafter"/>
</dbReference>
<protein>
    <submittedName>
        <fullName evidence="3">Spermidine/putrescine-binding protein</fullName>
    </submittedName>
</protein>
<dbReference type="PANTHER" id="PTHR30006:SF2">
    <property type="entry name" value="ABC TRANSPORTER SUBSTRATE-BINDING PROTEIN"/>
    <property type="match status" value="1"/>
</dbReference>
<feature type="signal peptide" evidence="2">
    <location>
        <begin position="1"/>
        <end position="24"/>
    </location>
</feature>
<dbReference type="PANTHER" id="PTHR30006">
    <property type="entry name" value="THIAMINE-BINDING PERIPLASMIC PROTEIN-RELATED"/>
    <property type="match status" value="1"/>
</dbReference>
<feature type="chain" id="PRO_5018109654" evidence="2">
    <location>
        <begin position="25"/>
        <end position="347"/>
    </location>
</feature>
<dbReference type="GO" id="GO:0015888">
    <property type="term" value="P:thiamine transport"/>
    <property type="evidence" value="ECO:0007669"/>
    <property type="project" value="TreeGrafter"/>
</dbReference>
<name>A0A3N1KT15_9PROT</name>
<keyword evidence="1 2" id="KW-0732">Signal</keyword>
<gene>
    <name evidence="3" type="ORF">EDC65_4665</name>
</gene>
<organism evidence="3 4">
    <name type="scientific">Stella humosa</name>
    <dbReference type="NCBI Taxonomy" id="94"/>
    <lineage>
        <taxon>Bacteria</taxon>
        <taxon>Pseudomonadati</taxon>
        <taxon>Pseudomonadota</taxon>
        <taxon>Alphaproteobacteria</taxon>
        <taxon>Rhodospirillales</taxon>
        <taxon>Stellaceae</taxon>
        <taxon>Stella</taxon>
    </lineage>
</organism>
<sequence length="347" mass="36974">MLAKWTTAACLLVSAFGVAGPAHAQKQFSGITLNVNGYGGAYDDILKETVAKPLKEKFGLEVVYQPSGSTSATARLLASRNDPPYDILMADSPAMPGLIEAGVLEEITAAEVPATARVFPQLREFGNYGLPFSIASVALVSNRNLVKTPPKSIKDLARPEYKGKVALISLESSGGILSLMAMAESAGGGVNDADPGFKVLQTIKPNLLSAFGATVPQLQAFQQEEAAVGIFWNGRIYELQTKGAPVDLIVPEEGIYSLSSYVNAVKGSKHRAAQMAYLEQALSDEAIAALAIKFTYGPTTPVKLPDEIAGKVITYGPEGLKKVKTLDWAAVAKNRGAWVTQWNKEMR</sequence>
<evidence type="ECO:0000313" key="3">
    <source>
        <dbReference type="EMBL" id="ROP83134.1"/>
    </source>
</evidence>
<dbReference type="SUPFAM" id="SSF53850">
    <property type="entry name" value="Periplasmic binding protein-like II"/>
    <property type="match status" value="1"/>
</dbReference>
<accession>A0A3N1KT15</accession>
<evidence type="ECO:0000256" key="1">
    <source>
        <dbReference type="ARBA" id="ARBA00022729"/>
    </source>
</evidence>
<evidence type="ECO:0000313" key="4">
    <source>
        <dbReference type="Proteomes" id="UP000278222"/>
    </source>
</evidence>
<dbReference type="Pfam" id="PF13416">
    <property type="entry name" value="SBP_bac_8"/>
    <property type="match status" value="1"/>
</dbReference>
<dbReference type="EMBL" id="RJKX01000017">
    <property type="protein sequence ID" value="ROP83134.1"/>
    <property type="molecule type" value="Genomic_DNA"/>
</dbReference>
<evidence type="ECO:0000256" key="2">
    <source>
        <dbReference type="SAM" id="SignalP"/>
    </source>
</evidence>
<dbReference type="RefSeq" id="WP_170216659.1">
    <property type="nucleotide sequence ID" value="NZ_AP019700.1"/>
</dbReference>
<dbReference type="GO" id="GO:0030976">
    <property type="term" value="F:thiamine pyrophosphate binding"/>
    <property type="evidence" value="ECO:0007669"/>
    <property type="project" value="TreeGrafter"/>
</dbReference>
<comment type="caution">
    <text evidence="3">The sequence shown here is derived from an EMBL/GenBank/DDBJ whole genome shotgun (WGS) entry which is preliminary data.</text>
</comment>
<proteinExistence type="predicted"/>
<dbReference type="InterPro" id="IPR006059">
    <property type="entry name" value="SBP"/>
</dbReference>
<keyword evidence="4" id="KW-1185">Reference proteome</keyword>
<dbReference type="Proteomes" id="UP000278222">
    <property type="component" value="Unassembled WGS sequence"/>
</dbReference>
<dbReference type="Gene3D" id="3.40.190.10">
    <property type="entry name" value="Periplasmic binding protein-like II"/>
    <property type="match status" value="2"/>
</dbReference>